<dbReference type="InterPro" id="IPR015286">
    <property type="entry name" value="Porin_fam_mycobact-type"/>
</dbReference>
<dbReference type="Pfam" id="PF09203">
    <property type="entry name" value="MspA"/>
    <property type="match status" value="1"/>
</dbReference>
<evidence type="ECO:0000313" key="2">
    <source>
        <dbReference type="EMBL" id="KZM69274.1"/>
    </source>
</evidence>
<sequence>MVAAVWAGGSADADITADKRRDIGTDDGWTLSVTKTQESLDRWPALDATPTSREGFASLEATADITGNGTKPVNSATVTLGYQVGCQIDVSTGLTLGMGLSFGPNVSVNISYPPSVSVGAQASVTPNIQTTVKPGTIATIPFGSKPLAASHASITADQVEVKVDACLGPVTLRSFATAAMSTATADNSVTVYGDPITL</sequence>
<dbReference type="Proteomes" id="UP000076512">
    <property type="component" value="Unassembled WGS sequence"/>
</dbReference>
<keyword evidence="3" id="KW-1185">Reference proteome</keyword>
<name>A0A164IBD9_9NOCA</name>
<dbReference type="Gene3D" id="2.10.300.10">
    <property type="entry name" value="Porin MspA ribbon domain"/>
    <property type="match status" value="1"/>
</dbReference>
<evidence type="ECO:0000313" key="3">
    <source>
        <dbReference type="Proteomes" id="UP000076512"/>
    </source>
</evidence>
<gene>
    <name evidence="2" type="ORF">AWN90_09670</name>
</gene>
<proteinExistence type="predicted"/>
<reference evidence="2" key="1">
    <citation type="submission" date="2016-04" db="EMBL/GenBank/DDBJ databases">
        <authorList>
            <person name="Evans L.H."/>
            <person name="Alamgir A."/>
            <person name="Owens N."/>
            <person name="Weber N.D."/>
            <person name="Virtaneva K."/>
            <person name="Barbian K."/>
            <person name="Babar A."/>
            <person name="Rosenke K."/>
        </authorList>
    </citation>
    <scope>NUCLEOTIDE SEQUENCE [LARGE SCALE GENOMIC DNA]</scope>
    <source>
        <strain evidence="2">IFM 0406</strain>
    </source>
</reference>
<evidence type="ECO:0008006" key="4">
    <source>
        <dbReference type="Google" id="ProtNLM"/>
    </source>
</evidence>
<dbReference type="SUPFAM" id="SSF56959">
    <property type="entry name" value="Leukocidin-like"/>
    <property type="match status" value="1"/>
</dbReference>
<keyword evidence="1" id="KW-0732">Signal</keyword>
<dbReference type="AlphaFoldDB" id="A0A164IBD9"/>
<dbReference type="Gene3D" id="2.60.40.1650">
    <property type="entry name" value="Porin MspA (Ig-like beta-sandwich domain)"/>
    <property type="match status" value="1"/>
</dbReference>
<dbReference type="EMBL" id="LWGR01000021">
    <property type="protein sequence ID" value="KZM69274.1"/>
    <property type="molecule type" value="Genomic_DNA"/>
</dbReference>
<accession>A0A164IBD9</accession>
<dbReference type="OrthoDB" id="4406952at2"/>
<comment type="caution">
    <text evidence="2">The sequence shown here is derived from an EMBL/GenBank/DDBJ whole genome shotgun (WGS) entry which is preliminary data.</text>
</comment>
<dbReference type="InterPro" id="IPR036435">
    <property type="entry name" value="Leukocidin/porin_MspA_sf"/>
</dbReference>
<evidence type="ECO:0000256" key="1">
    <source>
        <dbReference type="ARBA" id="ARBA00022729"/>
    </source>
</evidence>
<organism evidence="2 3">
    <name type="scientific">Nocardia terpenica</name>
    <dbReference type="NCBI Taxonomy" id="455432"/>
    <lineage>
        <taxon>Bacteria</taxon>
        <taxon>Bacillati</taxon>
        <taxon>Actinomycetota</taxon>
        <taxon>Actinomycetes</taxon>
        <taxon>Mycobacteriales</taxon>
        <taxon>Nocardiaceae</taxon>
        <taxon>Nocardia</taxon>
    </lineage>
</organism>
<protein>
    <recommendedName>
        <fullName evidence="4">Porin</fullName>
    </recommendedName>
</protein>